<accession>A0A947D1X0</accession>
<dbReference type="EMBL" id="JAHHZF010000002">
    <property type="protein sequence ID" value="MBT9288773.1"/>
    <property type="molecule type" value="Genomic_DNA"/>
</dbReference>
<dbReference type="RefSeq" id="WP_261967425.1">
    <property type="nucleotide sequence ID" value="NZ_JAHHZF010000002.1"/>
</dbReference>
<comment type="caution">
    <text evidence="1">The sequence shown here is derived from an EMBL/GenBank/DDBJ whole genome shotgun (WGS) entry which is preliminary data.</text>
</comment>
<reference evidence="1 2" key="1">
    <citation type="submission" date="2021-06" db="EMBL/GenBank/DDBJ databases">
        <authorList>
            <person name="Grouzdev D.S."/>
            <person name="Koziaeva V."/>
        </authorList>
    </citation>
    <scope>NUCLEOTIDE SEQUENCE [LARGE SCALE GENOMIC DNA]</scope>
    <source>
        <strain evidence="1 2">22</strain>
    </source>
</reference>
<gene>
    <name evidence="1" type="ORF">KL771_04895</name>
</gene>
<dbReference type="AlphaFoldDB" id="A0A947D1X0"/>
<name>A0A947D1X0_9HYPH</name>
<sequence>MTVVDTADCAGIVAVFRRSTFSGVASVSVTQRAYLKPGTTTGADPDVMVSPLVVF</sequence>
<keyword evidence="2" id="KW-1185">Reference proteome</keyword>
<evidence type="ECO:0000313" key="2">
    <source>
        <dbReference type="Proteomes" id="UP000766595"/>
    </source>
</evidence>
<dbReference type="Proteomes" id="UP000766595">
    <property type="component" value="Unassembled WGS sequence"/>
</dbReference>
<protein>
    <submittedName>
        <fullName evidence="1">Uncharacterized protein</fullName>
    </submittedName>
</protein>
<evidence type="ECO:0000313" key="1">
    <source>
        <dbReference type="EMBL" id="MBT9288773.1"/>
    </source>
</evidence>
<organism evidence="1 2">
    <name type="scientific">Prosthecodimorpha staleyi</name>
    <dbReference type="NCBI Taxonomy" id="2840188"/>
    <lineage>
        <taxon>Bacteria</taxon>
        <taxon>Pseudomonadati</taxon>
        <taxon>Pseudomonadota</taxon>
        <taxon>Alphaproteobacteria</taxon>
        <taxon>Hyphomicrobiales</taxon>
        <taxon>Ancalomicrobiaceae</taxon>
        <taxon>Prosthecodimorpha</taxon>
    </lineage>
</organism>
<proteinExistence type="predicted"/>